<dbReference type="InterPro" id="IPR004360">
    <property type="entry name" value="Glyas_Fos-R_dOase_dom"/>
</dbReference>
<dbReference type="Gene3D" id="3.10.180.10">
    <property type="entry name" value="2,3-Dihydroxybiphenyl 1,2-Dioxygenase, domain 1"/>
    <property type="match status" value="1"/>
</dbReference>
<gene>
    <name evidence="2" type="ORF">ACFQ4O_13665</name>
</gene>
<dbReference type="PROSITE" id="PS51819">
    <property type="entry name" value="VOC"/>
    <property type="match status" value="1"/>
</dbReference>
<dbReference type="PANTHER" id="PTHR36503:SF1">
    <property type="entry name" value="BLR2520 PROTEIN"/>
    <property type="match status" value="1"/>
</dbReference>
<accession>A0ABW3ZB73</accession>
<evidence type="ECO:0000259" key="1">
    <source>
        <dbReference type="PROSITE" id="PS51819"/>
    </source>
</evidence>
<dbReference type="Pfam" id="PF00903">
    <property type="entry name" value="Glyoxalase"/>
    <property type="match status" value="1"/>
</dbReference>
<dbReference type="Proteomes" id="UP001597171">
    <property type="component" value="Unassembled WGS sequence"/>
</dbReference>
<feature type="domain" description="VOC" evidence="1">
    <location>
        <begin position="6"/>
        <end position="128"/>
    </location>
</feature>
<organism evidence="2 3">
    <name type="scientific">Methylopila musalis</name>
    <dbReference type="NCBI Taxonomy" id="1134781"/>
    <lineage>
        <taxon>Bacteria</taxon>
        <taxon>Pseudomonadati</taxon>
        <taxon>Pseudomonadota</taxon>
        <taxon>Alphaproteobacteria</taxon>
        <taxon>Hyphomicrobiales</taxon>
        <taxon>Methylopilaceae</taxon>
        <taxon>Methylopila</taxon>
    </lineage>
</organism>
<dbReference type="SUPFAM" id="SSF54593">
    <property type="entry name" value="Glyoxalase/Bleomycin resistance protein/Dihydroxybiphenyl dioxygenase"/>
    <property type="match status" value="1"/>
</dbReference>
<evidence type="ECO:0000313" key="3">
    <source>
        <dbReference type="Proteomes" id="UP001597171"/>
    </source>
</evidence>
<dbReference type="EMBL" id="JBHTMX010000158">
    <property type="protein sequence ID" value="MFD1333047.1"/>
    <property type="molecule type" value="Genomic_DNA"/>
</dbReference>
<protein>
    <submittedName>
        <fullName evidence="2">VOC family protein</fullName>
    </submittedName>
</protein>
<name>A0ABW3ZB73_9HYPH</name>
<dbReference type="InterPro" id="IPR029068">
    <property type="entry name" value="Glyas_Bleomycin-R_OHBP_Dase"/>
</dbReference>
<comment type="caution">
    <text evidence="2">The sequence shown here is derived from an EMBL/GenBank/DDBJ whole genome shotgun (WGS) entry which is preliminary data.</text>
</comment>
<dbReference type="RefSeq" id="WP_378776247.1">
    <property type="nucleotide sequence ID" value="NZ_JBHTMX010000158.1"/>
</dbReference>
<sequence>MPSPLSLTLLTLGVADVARAAAFYEAFGLTRAADSNDHVAFFNTTGSILALYGREALAEDAELTAAGEGFRGVAMAWNLRSDEEVDKAVVRWVAAGGRLTRAARKTFWGGYSAYVSDPDGHLWEIAHAPGFFWDAAGRMTAQE</sequence>
<evidence type="ECO:0000313" key="2">
    <source>
        <dbReference type="EMBL" id="MFD1333047.1"/>
    </source>
</evidence>
<proteinExistence type="predicted"/>
<reference evidence="3" key="1">
    <citation type="journal article" date="2019" name="Int. J. Syst. Evol. Microbiol.">
        <title>The Global Catalogue of Microorganisms (GCM) 10K type strain sequencing project: providing services to taxonomists for standard genome sequencing and annotation.</title>
        <authorList>
            <consortium name="The Broad Institute Genomics Platform"/>
            <consortium name="The Broad Institute Genome Sequencing Center for Infectious Disease"/>
            <person name="Wu L."/>
            <person name="Ma J."/>
        </authorList>
    </citation>
    <scope>NUCLEOTIDE SEQUENCE [LARGE SCALE GENOMIC DNA]</scope>
    <source>
        <strain evidence="3">CCUG 61696</strain>
    </source>
</reference>
<keyword evidence="3" id="KW-1185">Reference proteome</keyword>
<dbReference type="InterPro" id="IPR037523">
    <property type="entry name" value="VOC_core"/>
</dbReference>
<dbReference type="PANTHER" id="PTHR36503">
    <property type="entry name" value="BLR2520 PROTEIN"/>
    <property type="match status" value="1"/>
</dbReference>